<sequence>MKRLNWNKWVAIGMLPVMILSCRSTKKIQQTGQNTTSQSITKDSNKIEKPIFDSMQWAKTVLDSSIGNELKYHTFSSKMSFSINSIAITQSGNASLRMANDSLIWMMLSGPFGIEGGRAKISSDSIIIMDKIHGNVMPRSIDFLQNLAQAPIDLPNMQSLLLGKYFFPTSDFKGFLLLPNKNLQLSFQNGKFYAYHELNNNGSIVKTLLTDTTRPDYQCLVEYDTYENTSNGNFPKNVTITVTGKMKMKVELKTKDYKLNENQDYPFNIPSKYSVK</sequence>
<dbReference type="KEGG" id="arac:E0W69_000360"/>
<organism evidence="1 2">
    <name type="scientific">Rhizosphaericola mali</name>
    <dbReference type="NCBI Taxonomy" id="2545455"/>
    <lineage>
        <taxon>Bacteria</taxon>
        <taxon>Pseudomonadati</taxon>
        <taxon>Bacteroidota</taxon>
        <taxon>Chitinophagia</taxon>
        <taxon>Chitinophagales</taxon>
        <taxon>Chitinophagaceae</taxon>
        <taxon>Rhizosphaericola</taxon>
    </lineage>
</organism>
<accession>A0A5P2G6P4</accession>
<evidence type="ECO:0000313" key="2">
    <source>
        <dbReference type="Proteomes" id="UP000292424"/>
    </source>
</evidence>
<dbReference type="EMBL" id="CP044016">
    <property type="protein sequence ID" value="QES87181.1"/>
    <property type="molecule type" value="Genomic_DNA"/>
</dbReference>
<keyword evidence="2" id="KW-1185">Reference proteome</keyword>
<dbReference type="InterPro" id="IPR025634">
    <property type="entry name" value="DUF4292"/>
</dbReference>
<dbReference type="AlphaFoldDB" id="A0A5P2G6P4"/>
<dbReference type="Pfam" id="PF14125">
    <property type="entry name" value="DUF4292"/>
    <property type="match status" value="1"/>
</dbReference>
<gene>
    <name evidence="1" type="ORF">E0W69_000360</name>
</gene>
<name>A0A5P2G6P4_9BACT</name>
<dbReference type="RefSeq" id="WP_131328059.1">
    <property type="nucleotide sequence ID" value="NZ_CP044016.1"/>
</dbReference>
<dbReference type="OrthoDB" id="849114at2"/>
<dbReference type="Gene3D" id="2.50.20.10">
    <property type="entry name" value="Lipoprotein localisation LolA/LolB/LppX"/>
    <property type="match status" value="1"/>
</dbReference>
<protein>
    <submittedName>
        <fullName evidence="1">DUF4292 domain-containing protein</fullName>
    </submittedName>
</protein>
<proteinExistence type="predicted"/>
<dbReference type="PROSITE" id="PS51257">
    <property type="entry name" value="PROKAR_LIPOPROTEIN"/>
    <property type="match status" value="1"/>
</dbReference>
<evidence type="ECO:0000313" key="1">
    <source>
        <dbReference type="EMBL" id="QES87181.1"/>
    </source>
</evidence>
<reference evidence="1 2" key="1">
    <citation type="submission" date="2019-09" db="EMBL/GenBank/DDBJ databases">
        <title>Complete genome sequence of Arachidicoccus sp. B3-10 isolated from apple orchard soil.</title>
        <authorList>
            <person name="Kim H.S."/>
            <person name="Han K.-I."/>
            <person name="Suh M.K."/>
            <person name="Lee K.C."/>
            <person name="Eom M.K."/>
            <person name="Kim J.-S."/>
            <person name="Kang S.W."/>
            <person name="Sin Y."/>
            <person name="Lee J.-S."/>
        </authorList>
    </citation>
    <scope>NUCLEOTIDE SEQUENCE [LARGE SCALE GENOMIC DNA]</scope>
    <source>
        <strain evidence="1 2">B3-10</strain>
    </source>
</reference>
<dbReference type="Proteomes" id="UP000292424">
    <property type="component" value="Chromosome"/>
</dbReference>